<dbReference type="PANTHER" id="PTHR12170:SF3">
    <property type="entry name" value="GH10162P"/>
    <property type="match status" value="1"/>
</dbReference>
<dbReference type="EMBL" id="AOGT01001816">
    <property type="protein sequence ID" value="EMG46943.1"/>
    <property type="molecule type" value="Genomic_DNA"/>
</dbReference>
<dbReference type="GO" id="GO:0005634">
    <property type="term" value="C:nucleus"/>
    <property type="evidence" value="ECO:0007669"/>
    <property type="project" value="TreeGrafter"/>
</dbReference>
<dbReference type="Pfam" id="PF10607">
    <property type="entry name" value="CTLH"/>
    <property type="match status" value="1"/>
</dbReference>
<dbReference type="OrthoDB" id="1933281at2759"/>
<keyword evidence="3" id="KW-1185">Reference proteome</keyword>
<evidence type="ECO:0000259" key="1">
    <source>
        <dbReference type="Pfam" id="PF10607"/>
    </source>
</evidence>
<dbReference type="GO" id="GO:0004842">
    <property type="term" value="F:ubiquitin-protein transferase activity"/>
    <property type="evidence" value="ECO:0007669"/>
    <property type="project" value="InterPro"/>
</dbReference>
<proteinExistence type="predicted"/>
<evidence type="ECO:0000313" key="3">
    <source>
        <dbReference type="Proteomes" id="UP000011777"/>
    </source>
</evidence>
<dbReference type="PANTHER" id="PTHR12170">
    <property type="entry name" value="MACROPHAGE ERYTHROBLAST ATTACHER-RELATED"/>
    <property type="match status" value="1"/>
</dbReference>
<comment type="caution">
    <text evidence="2">The sequence shown here is derived from an EMBL/GenBank/DDBJ whole genome shotgun (WGS) entry which is preliminary data.</text>
</comment>
<dbReference type="AlphaFoldDB" id="M3J4K2"/>
<accession>M3J4K2</accession>
<sequence length="597" mass="68562">MTSSATLLDTLSSELINFDQTGSENLNDLVQDSNNFLSELKAIESELIKEANEETTTNTESSKQKNSQVSIDKLSKLTDKWYKSSISRLKAYNSANNKFSKNVLNNSKFNIDLDDAYTYPLLLNSYPDKGFVKEPPPIKNGNSNYTTDESRISYELQSKRLKSENKEELVKAIALHLLKNGECELVPEILKELSSSSSLLIDRELFEKFTFLNQIVDNIVNKHDLTMALNWFNEKYNDVQPPEQSLTTNNVKGSVLGSGATTTNSSTINLSVHVDETDSMRDLEFKFHMLQFTILLNGNDSSFSLDDALAAYLYSKDNFSKFFKDYINEISPLMTLLLFKTNKDNDTYDDFYKKNMLSAVKNFINKMKQGYYLENEHRRNNNVHAREVKFVGELLSSFENIHTNKNLFLNLGNEFISEYCKDMKLSDDSSLFQSILAGHIYLSSFYKYNQIQVKLKKLKSISGDENQAPANTPTNDEVVNFVATYHFELPFQLPDSNRFLFKYHPIFICPVSREQLIPITETTVVSISNGDANNKKRKHTIENASKTQAVVLNYCQHLALRDSIWHLSKKGMEIFKCHYCYKKHKYNDITDAYFIDL</sequence>
<dbReference type="eggNOG" id="KOG2817">
    <property type="taxonomic scope" value="Eukaryota"/>
</dbReference>
<evidence type="ECO:0000313" key="2">
    <source>
        <dbReference type="EMBL" id="EMG46943.1"/>
    </source>
</evidence>
<feature type="domain" description="CTLH/CRA C-terminal to LisH motif" evidence="1">
    <location>
        <begin position="209"/>
        <end position="445"/>
    </location>
</feature>
<feature type="non-terminal residue" evidence="2">
    <location>
        <position position="1"/>
    </location>
</feature>
<dbReference type="STRING" id="1245528.M3J4K2"/>
<dbReference type="GO" id="GO:0005737">
    <property type="term" value="C:cytoplasm"/>
    <property type="evidence" value="ECO:0007669"/>
    <property type="project" value="TreeGrafter"/>
</dbReference>
<dbReference type="GO" id="GO:0034657">
    <property type="term" value="C:GID complex"/>
    <property type="evidence" value="ECO:0007669"/>
    <property type="project" value="TreeGrafter"/>
</dbReference>
<reference evidence="2 3" key="1">
    <citation type="submission" date="2013-02" db="EMBL/GenBank/DDBJ databases">
        <title>Genome sequence of Candida maltosa Xu316, a potential industrial strain for xylitol and ethanol production.</title>
        <authorList>
            <person name="Yu J."/>
            <person name="Wang Q."/>
            <person name="Geng X."/>
            <person name="Bao W."/>
            <person name="He P."/>
            <person name="Cai J."/>
        </authorList>
    </citation>
    <scope>NUCLEOTIDE SEQUENCE [LARGE SCALE GENOMIC DNA]</scope>
    <source>
        <strain evidence="3">Xu316</strain>
    </source>
</reference>
<dbReference type="Proteomes" id="UP000011777">
    <property type="component" value="Unassembled WGS sequence"/>
</dbReference>
<organism evidence="2 3">
    <name type="scientific">Candida maltosa (strain Xu316)</name>
    <name type="common">Yeast</name>
    <dbReference type="NCBI Taxonomy" id="1245528"/>
    <lineage>
        <taxon>Eukaryota</taxon>
        <taxon>Fungi</taxon>
        <taxon>Dikarya</taxon>
        <taxon>Ascomycota</taxon>
        <taxon>Saccharomycotina</taxon>
        <taxon>Pichiomycetes</taxon>
        <taxon>Debaryomycetaceae</taxon>
        <taxon>Candida/Lodderomyces clade</taxon>
        <taxon>Candida</taxon>
    </lineage>
</organism>
<dbReference type="InterPro" id="IPR045098">
    <property type="entry name" value="Fyv10_fam"/>
</dbReference>
<dbReference type="GO" id="GO:0043161">
    <property type="term" value="P:proteasome-mediated ubiquitin-dependent protein catabolic process"/>
    <property type="evidence" value="ECO:0007669"/>
    <property type="project" value="InterPro"/>
</dbReference>
<dbReference type="HOGENOM" id="CLU_041709_0_0_1"/>
<name>M3J4K2_CANMX</name>
<protein>
    <recommendedName>
        <fullName evidence="1">CTLH/CRA C-terminal to LisH motif domain-containing protein</fullName>
    </recommendedName>
</protein>
<dbReference type="InterPro" id="IPR024964">
    <property type="entry name" value="CTLH/CRA"/>
</dbReference>
<gene>
    <name evidence="2" type="ORF">G210_2788</name>
</gene>
<dbReference type="OMA" id="EFKFHML"/>